<dbReference type="Gene3D" id="3.40.50.1400">
    <property type="match status" value="1"/>
</dbReference>
<keyword evidence="2" id="KW-0456">Lyase</keyword>
<dbReference type="CDD" id="cd03416">
    <property type="entry name" value="CbiX_SirB_N"/>
    <property type="match status" value="1"/>
</dbReference>
<evidence type="ECO:0000313" key="4">
    <source>
        <dbReference type="Proteomes" id="UP000295129"/>
    </source>
</evidence>
<evidence type="ECO:0000256" key="2">
    <source>
        <dbReference type="ARBA" id="ARBA00023239"/>
    </source>
</evidence>
<protein>
    <submittedName>
        <fullName evidence="3">Sirohydrochlorin cobaltochelatase</fullName>
    </submittedName>
</protein>
<dbReference type="AlphaFoldDB" id="A0A4R6E3H3"/>
<dbReference type="InterPro" id="IPR002762">
    <property type="entry name" value="CbiX-like"/>
</dbReference>
<keyword evidence="4" id="KW-1185">Reference proteome</keyword>
<organism evidence="3 4">
    <name type="scientific">Azoarcus indigens</name>
    <dbReference type="NCBI Taxonomy" id="29545"/>
    <lineage>
        <taxon>Bacteria</taxon>
        <taxon>Pseudomonadati</taxon>
        <taxon>Pseudomonadota</taxon>
        <taxon>Betaproteobacteria</taxon>
        <taxon>Rhodocyclales</taxon>
        <taxon>Zoogloeaceae</taxon>
        <taxon>Azoarcus</taxon>
    </lineage>
</organism>
<reference evidence="3 4" key="1">
    <citation type="submission" date="2019-03" db="EMBL/GenBank/DDBJ databases">
        <title>Genomic Encyclopedia of Type Strains, Phase IV (KMG-IV): sequencing the most valuable type-strain genomes for metagenomic binning, comparative biology and taxonomic classification.</title>
        <authorList>
            <person name="Goeker M."/>
        </authorList>
    </citation>
    <scope>NUCLEOTIDE SEQUENCE [LARGE SCALE GENOMIC DNA]</scope>
    <source>
        <strain evidence="3 4">DSM 12121</strain>
    </source>
</reference>
<dbReference type="RefSeq" id="WP_133590405.1">
    <property type="nucleotide sequence ID" value="NZ_SNVV01000006.1"/>
</dbReference>
<sequence>MSGRQGVILFGHGARDPAWAGPMQRMRERMRALAPELEVTLAFLELMSPSLAEAAEALIAGGCQRLVILPVFLAQGGHLKRDLPALLAELAARHPQVEFKLEQAVGEAEPVVAAIADYACACARTPSR</sequence>
<dbReference type="PANTHER" id="PTHR33542:SF5">
    <property type="entry name" value="FERROCHELATASE CHE1"/>
    <property type="match status" value="1"/>
</dbReference>
<comment type="caution">
    <text evidence="3">The sequence shown here is derived from an EMBL/GenBank/DDBJ whole genome shotgun (WGS) entry which is preliminary data.</text>
</comment>
<name>A0A4R6E3H3_9RHOO</name>
<dbReference type="PANTHER" id="PTHR33542">
    <property type="entry name" value="SIROHYDROCHLORIN FERROCHELATASE, CHLOROPLASTIC"/>
    <property type="match status" value="1"/>
</dbReference>
<dbReference type="Proteomes" id="UP000295129">
    <property type="component" value="Unassembled WGS sequence"/>
</dbReference>
<dbReference type="EMBL" id="SNVV01000006">
    <property type="protein sequence ID" value="TDN52366.1"/>
    <property type="molecule type" value="Genomic_DNA"/>
</dbReference>
<evidence type="ECO:0000256" key="1">
    <source>
        <dbReference type="ARBA" id="ARBA00022723"/>
    </source>
</evidence>
<evidence type="ECO:0000313" key="3">
    <source>
        <dbReference type="EMBL" id="TDN52366.1"/>
    </source>
</evidence>
<gene>
    <name evidence="3" type="ORF">C7389_10658</name>
</gene>
<dbReference type="SUPFAM" id="SSF53800">
    <property type="entry name" value="Chelatase"/>
    <property type="match status" value="1"/>
</dbReference>
<proteinExistence type="predicted"/>
<dbReference type="GO" id="GO:0046872">
    <property type="term" value="F:metal ion binding"/>
    <property type="evidence" value="ECO:0007669"/>
    <property type="project" value="UniProtKB-KW"/>
</dbReference>
<dbReference type="GO" id="GO:0016829">
    <property type="term" value="F:lyase activity"/>
    <property type="evidence" value="ECO:0007669"/>
    <property type="project" value="UniProtKB-KW"/>
</dbReference>
<dbReference type="OrthoDB" id="9797895at2"/>
<accession>A0A4R6E3H3</accession>
<dbReference type="InterPro" id="IPR050963">
    <property type="entry name" value="Sirohydro_Cobaltochel/CbiX"/>
</dbReference>
<dbReference type="Pfam" id="PF01903">
    <property type="entry name" value="CbiX"/>
    <property type="match status" value="1"/>
</dbReference>
<keyword evidence="1" id="KW-0479">Metal-binding</keyword>